<dbReference type="PANTHER" id="PTHR43798:SF33">
    <property type="entry name" value="HYDROLASE, PUTATIVE (AFU_ORTHOLOGUE AFUA_2G14860)-RELATED"/>
    <property type="match status" value="1"/>
</dbReference>
<evidence type="ECO:0000313" key="4">
    <source>
        <dbReference type="Proteomes" id="UP000655366"/>
    </source>
</evidence>
<proteinExistence type="predicted"/>
<dbReference type="EMBL" id="JADNYM010000031">
    <property type="protein sequence ID" value="MBG0741458.1"/>
    <property type="molecule type" value="Genomic_DNA"/>
</dbReference>
<protein>
    <submittedName>
        <fullName evidence="3">Alpha/beta fold hydrolase</fullName>
    </submittedName>
</protein>
<dbReference type="RefSeq" id="WP_196398395.1">
    <property type="nucleotide sequence ID" value="NZ_JADNYM010000031.1"/>
</dbReference>
<evidence type="ECO:0000259" key="2">
    <source>
        <dbReference type="Pfam" id="PF12697"/>
    </source>
</evidence>
<reference evidence="3 4" key="1">
    <citation type="submission" date="2020-11" db="EMBL/GenBank/DDBJ databases">
        <title>Arthrobacter antarcticus sp. nov., isolated from Antarctic Soil.</title>
        <authorList>
            <person name="Li J."/>
        </authorList>
    </citation>
    <scope>NUCLEOTIDE SEQUENCE [LARGE SCALE GENOMIC DNA]</scope>
    <source>
        <strain evidence="3 4">Z1-20</strain>
    </source>
</reference>
<evidence type="ECO:0000313" key="3">
    <source>
        <dbReference type="EMBL" id="MBG0741458.1"/>
    </source>
</evidence>
<name>A0A931CWY3_9MICC</name>
<dbReference type="AlphaFoldDB" id="A0A931CWY3"/>
<keyword evidence="3" id="KW-0378">Hydrolase</keyword>
<sequence>MSTTISADPGIPIPDAADLPSSTSVPSTAPLLGSSAVERGFMLRRRIFPTELGPVAVRYSPATADGDGRKVTADVYLHGAAGSWTTFVPLLAASERRAAAGTVQVTRTAQVTGTALAADPAATTPSVAGRPMVYLDLPGWGESDLRADISALTIEAMSDVVTGILATLGYRRWNLIGHSMGGFLALHIAAVEPLRTSSVAVLSGTTFSVARSAGRPFVGLLRSPAFTGMLLVMRTMAGCGAAGEFLIRRTGNSALMKVLMAPFFAYPHSIDPSVITALGQDARPASFAAAARAAAGYDFTRWRSITAPVLATRGDQDVFTPPSDLARLAELVPHAELFTIADCGHFAPIEHPDLVDGMLTRLAGETELNMLRNGLVDMA</sequence>
<feature type="domain" description="AB hydrolase-1" evidence="2">
    <location>
        <begin position="76"/>
        <end position="355"/>
    </location>
</feature>
<dbReference type="SUPFAM" id="SSF53474">
    <property type="entry name" value="alpha/beta-Hydrolases"/>
    <property type="match status" value="1"/>
</dbReference>
<organism evidence="3 4">
    <name type="scientific">Arthrobacter terrae</name>
    <dbReference type="NCBI Taxonomy" id="2935737"/>
    <lineage>
        <taxon>Bacteria</taxon>
        <taxon>Bacillati</taxon>
        <taxon>Actinomycetota</taxon>
        <taxon>Actinomycetes</taxon>
        <taxon>Micrococcales</taxon>
        <taxon>Micrococcaceae</taxon>
        <taxon>Arthrobacter</taxon>
    </lineage>
</organism>
<dbReference type="Proteomes" id="UP000655366">
    <property type="component" value="Unassembled WGS sequence"/>
</dbReference>
<evidence type="ECO:0000256" key="1">
    <source>
        <dbReference type="SAM" id="MobiDB-lite"/>
    </source>
</evidence>
<feature type="region of interest" description="Disordered" evidence="1">
    <location>
        <begin position="1"/>
        <end position="30"/>
    </location>
</feature>
<dbReference type="InterPro" id="IPR050266">
    <property type="entry name" value="AB_hydrolase_sf"/>
</dbReference>
<dbReference type="GO" id="GO:0016787">
    <property type="term" value="F:hydrolase activity"/>
    <property type="evidence" value="ECO:0007669"/>
    <property type="project" value="UniProtKB-KW"/>
</dbReference>
<comment type="caution">
    <text evidence="3">The sequence shown here is derived from an EMBL/GenBank/DDBJ whole genome shotgun (WGS) entry which is preliminary data.</text>
</comment>
<dbReference type="Gene3D" id="3.40.50.1820">
    <property type="entry name" value="alpha/beta hydrolase"/>
    <property type="match status" value="1"/>
</dbReference>
<dbReference type="PANTHER" id="PTHR43798">
    <property type="entry name" value="MONOACYLGLYCEROL LIPASE"/>
    <property type="match status" value="1"/>
</dbReference>
<dbReference type="GO" id="GO:0016020">
    <property type="term" value="C:membrane"/>
    <property type="evidence" value="ECO:0007669"/>
    <property type="project" value="TreeGrafter"/>
</dbReference>
<keyword evidence="4" id="KW-1185">Reference proteome</keyword>
<dbReference type="InterPro" id="IPR000073">
    <property type="entry name" value="AB_hydrolase_1"/>
</dbReference>
<dbReference type="InterPro" id="IPR029058">
    <property type="entry name" value="AB_hydrolase_fold"/>
</dbReference>
<gene>
    <name evidence="3" type="ORF">IV500_19010</name>
</gene>
<dbReference type="Pfam" id="PF12697">
    <property type="entry name" value="Abhydrolase_6"/>
    <property type="match status" value="1"/>
</dbReference>
<accession>A0A931CWY3</accession>